<sequence length="1132" mass="124631">MAYLASIHKASSVRYAVKSNFLSPDEQSLIVAKSTRVEIYSFEGDGLSLKWKFPVYGRITALLTLRPADASTDHLFVASDNNNYFTVSWDPVLNKVCNEQVACDVSDRFLRGARCGPLYLADPGGRLLGLHVYQGTFLSIPLVQAAKKGKQRKSTKVEDGTSRDLDTASPIRFSELDVLDMAFLYETKDPVLAVLYNNTNPEEVRLKTYEITQNGSEFSEWHMKATALEAEPRMIIPVPGPIGGLLVLGTQTIYYFGPENINPPKKQDLRQFLAFVTWGMIDAQRYLLGDEHGKLHILFLELANCKVQSVKVEEIGQTSIPNRLVYLDNGHVFVGSHSGDSQLVRLSSEEPKTQVIQTFANLAPVTDFRVLDLNYSGSDDQQHQYSSGHMRIISGSGGFQEGGLRSMRSGVGLEDLGLLGEMVGIRGLWGLKTTPGSSFDDVLLVSFIDETRIFRFDPEGDVEELEEFKGFSLSERTLVSSNAVNGRLLQVTPSGARLIDMESGTIISEIKLDAANTINMASANADTLIYVVGGSSVFVTDLTSGFTQTGQRVFDNEIACLTIPPAPSKVCVIGQWTASVVSILALPALETLSSETLAGAESVAVPRSLLLANILEGQPPTLLVAMGDGTLFTFAVDETNCLLTQKKSIVLGTQSVYFQPIPRPEGLVHVFATCDHPSLIYGSEGRIAYSAVTADKATHVTSFNAQGYPNAVVVASEADLKLAIVDPQRATHVRTLPIGDVVRRVAHSKERNVFAILTISLHIDKPTGDEQFRCYIRIVDEVMFGLIDSFELQETELVESIVCAELDNGDGTFSERFVVGTGFQDENKDESMKGRIIVFELSEDKKLSVASELVVRGTCKGLDMVEGKIVAALNKTVEIYSWEYPLAPKKPRIVKVASCRAHSEPIDLGVRGNIIAIGDLMKGPSLLQYVKGEDGAADRLEEVARIYQTLWTTAVEMWDKDTVISGDAQGNMSIWRRDVNGVTEEDRRRLQLVGDMRIGELINRIRKVDEQILPGSAVQPKAYFATVDGSIYLLGEIDSSYLDLLMKLQANMAKVVKCVGDLDFNKFRAYWAPNRNSEEPFRFVDGDFIERFLELNETDAETVVTGVGKQSEALTIGVDEVRTLVENLKRLH</sequence>
<evidence type="ECO:0000256" key="1">
    <source>
        <dbReference type="ARBA" id="ARBA00004123"/>
    </source>
</evidence>
<comment type="subcellular location">
    <subcellularLocation>
        <location evidence="1">Nucleus</location>
    </subcellularLocation>
</comment>
<dbReference type="InterPro" id="IPR018846">
    <property type="entry name" value="Beta-prop_RSE1/DDB1/CPSF1_1st"/>
</dbReference>
<feature type="domain" description="RSE1/DDB1/CPSF1 second beta-propeller" evidence="7">
    <location>
        <begin position="421"/>
        <end position="722"/>
    </location>
</feature>
<keyword evidence="9" id="KW-1185">Reference proteome</keyword>
<dbReference type="Pfam" id="PF23726">
    <property type="entry name" value="Beta-prop_RSE1_2nd"/>
    <property type="match status" value="1"/>
</dbReference>
<dbReference type="InterPro" id="IPR050358">
    <property type="entry name" value="RSE1/DDB1/CFT1"/>
</dbReference>
<dbReference type="InterPro" id="IPR015943">
    <property type="entry name" value="WD40/YVTN_repeat-like_dom_sf"/>
</dbReference>
<dbReference type="Gene3D" id="1.10.150.910">
    <property type="match status" value="1"/>
</dbReference>
<keyword evidence="4" id="KW-0539">Nucleus</keyword>
<dbReference type="SUPFAM" id="SSF50998">
    <property type="entry name" value="Quinoprotein alcohol dehydrogenase-like"/>
    <property type="match status" value="1"/>
</dbReference>
<accession>A0ABR3GJ15</accession>
<dbReference type="PANTHER" id="PTHR10644">
    <property type="entry name" value="DNA REPAIR/RNA PROCESSING CPSF FAMILY"/>
    <property type="match status" value="1"/>
</dbReference>
<feature type="domain" description="RSE1/DDB1/CPSF1 first beta-propeller" evidence="6">
    <location>
        <begin position="12"/>
        <end position="359"/>
    </location>
</feature>
<name>A0ABR3GJ15_9PEZI</name>
<dbReference type="InterPro" id="IPR011047">
    <property type="entry name" value="Quinoprotein_ADH-like_sf"/>
</dbReference>
<comment type="similarity">
    <text evidence="2">Belongs to the DDB1 family.</text>
</comment>
<dbReference type="InterPro" id="IPR004871">
    <property type="entry name" value="RSE1/DDB1/CPSF1_C"/>
</dbReference>
<evidence type="ECO:0000259" key="6">
    <source>
        <dbReference type="Pfam" id="PF10433"/>
    </source>
</evidence>
<dbReference type="Proteomes" id="UP001447188">
    <property type="component" value="Unassembled WGS sequence"/>
</dbReference>
<evidence type="ECO:0000313" key="8">
    <source>
        <dbReference type="EMBL" id="KAL0635828.1"/>
    </source>
</evidence>
<evidence type="ECO:0000256" key="4">
    <source>
        <dbReference type="ARBA" id="ARBA00023242"/>
    </source>
</evidence>
<organism evidence="8 9">
    <name type="scientific">Discina gigas</name>
    <dbReference type="NCBI Taxonomy" id="1032678"/>
    <lineage>
        <taxon>Eukaryota</taxon>
        <taxon>Fungi</taxon>
        <taxon>Dikarya</taxon>
        <taxon>Ascomycota</taxon>
        <taxon>Pezizomycotina</taxon>
        <taxon>Pezizomycetes</taxon>
        <taxon>Pezizales</taxon>
        <taxon>Discinaceae</taxon>
        <taxon>Discina</taxon>
    </lineage>
</organism>
<gene>
    <name evidence="8" type="ORF">Q9L58_005169</name>
</gene>
<evidence type="ECO:0000259" key="7">
    <source>
        <dbReference type="Pfam" id="PF23726"/>
    </source>
</evidence>
<feature type="domain" description="RSE1/DDB1/CPSF1 C-terminal" evidence="5">
    <location>
        <begin position="774"/>
        <end position="1093"/>
    </location>
</feature>
<protein>
    <recommendedName>
        <fullName evidence="3">DNA damage-binding protein 1</fullName>
    </recommendedName>
</protein>
<comment type="caution">
    <text evidence="8">The sequence shown here is derived from an EMBL/GenBank/DDBJ whole genome shotgun (WGS) entry which is preliminary data.</text>
</comment>
<proteinExistence type="inferred from homology"/>
<evidence type="ECO:0000256" key="2">
    <source>
        <dbReference type="ARBA" id="ARBA00007453"/>
    </source>
</evidence>
<dbReference type="EMBL" id="JBBBZM010000061">
    <property type="protein sequence ID" value="KAL0635828.1"/>
    <property type="molecule type" value="Genomic_DNA"/>
</dbReference>
<dbReference type="Gene3D" id="2.130.10.10">
    <property type="entry name" value="YVTN repeat-like/Quinoprotein amine dehydrogenase"/>
    <property type="match status" value="3"/>
</dbReference>
<evidence type="ECO:0000259" key="5">
    <source>
        <dbReference type="Pfam" id="PF03178"/>
    </source>
</evidence>
<dbReference type="Pfam" id="PF03178">
    <property type="entry name" value="CPSF_A"/>
    <property type="match status" value="1"/>
</dbReference>
<reference evidence="8 9" key="1">
    <citation type="submission" date="2024-02" db="EMBL/GenBank/DDBJ databases">
        <title>Discinaceae phylogenomics.</title>
        <authorList>
            <person name="Dirks A.C."/>
            <person name="James T.Y."/>
        </authorList>
    </citation>
    <scope>NUCLEOTIDE SEQUENCE [LARGE SCALE GENOMIC DNA]</scope>
    <source>
        <strain evidence="8 9">ACD0624</strain>
    </source>
</reference>
<dbReference type="InterPro" id="IPR058543">
    <property type="entry name" value="Beta-prop_RSE1/DDB1/CPSF1_2nd"/>
</dbReference>
<evidence type="ECO:0000256" key="3">
    <source>
        <dbReference type="ARBA" id="ARBA00014577"/>
    </source>
</evidence>
<evidence type="ECO:0000313" key="9">
    <source>
        <dbReference type="Proteomes" id="UP001447188"/>
    </source>
</evidence>
<dbReference type="Pfam" id="PF10433">
    <property type="entry name" value="Beta-prop_RSE1_1st"/>
    <property type="match status" value="1"/>
</dbReference>